<name>A0A840U0S0_9BACT</name>
<accession>A0A840U0S0</accession>
<dbReference type="GO" id="GO:0016853">
    <property type="term" value="F:isomerase activity"/>
    <property type="evidence" value="ECO:0007669"/>
    <property type="project" value="UniProtKB-KW"/>
</dbReference>
<evidence type="ECO:0000259" key="2">
    <source>
        <dbReference type="Pfam" id="PF01261"/>
    </source>
</evidence>
<dbReference type="Gene3D" id="3.20.20.150">
    <property type="entry name" value="Divalent-metal-dependent TIM barrel enzymes"/>
    <property type="match status" value="1"/>
</dbReference>
<evidence type="ECO:0000313" key="4">
    <source>
        <dbReference type="Proteomes" id="UP000557307"/>
    </source>
</evidence>
<evidence type="ECO:0000256" key="1">
    <source>
        <dbReference type="ARBA" id="ARBA00023235"/>
    </source>
</evidence>
<sequence length="285" mass="31409">MQFGINTYLFSPRFTTESTSLFPLFKQWGYDGVEIALEEATDIDPVGVKRALDEHGLTCRSLCAVLGPGRDLRGTEPEQQAALRYLLALLELMPRLGNTVLIGPLYSAVGRADLVPPDEYQQQWETVATHLKVLAAKAEALDVTLALEPLNRYETDFINTCEQALRLIEEVGSPALKVHLDTFHMNLEEKDPAAAILRAGNRLGHVHASGSDRGTPGGDQINWDRIFLALKQVNYTGEVVIESFTPDVKVIAKAASIWRQVEPSPQAIAVEGLRFLQAKAQLHGI</sequence>
<dbReference type="InterPro" id="IPR036237">
    <property type="entry name" value="Xyl_isomerase-like_sf"/>
</dbReference>
<reference evidence="3 4" key="1">
    <citation type="submission" date="2020-08" db="EMBL/GenBank/DDBJ databases">
        <title>Genomic Encyclopedia of Type Strains, Phase IV (KMG-IV): sequencing the most valuable type-strain genomes for metagenomic binning, comparative biology and taxonomic classification.</title>
        <authorList>
            <person name="Goeker M."/>
        </authorList>
    </citation>
    <scope>NUCLEOTIDE SEQUENCE [LARGE SCALE GENOMIC DNA]</scope>
    <source>
        <strain evidence="3 4">DSM 105074</strain>
    </source>
</reference>
<proteinExistence type="predicted"/>
<dbReference type="SUPFAM" id="SSF51658">
    <property type="entry name" value="Xylose isomerase-like"/>
    <property type="match status" value="1"/>
</dbReference>
<dbReference type="PANTHER" id="PTHR43489">
    <property type="entry name" value="ISOMERASE"/>
    <property type="match status" value="1"/>
</dbReference>
<dbReference type="Pfam" id="PF01261">
    <property type="entry name" value="AP_endonuc_2"/>
    <property type="match status" value="1"/>
</dbReference>
<keyword evidence="4" id="KW-1185">Reference proteome</keyword>
<dbReference type="EMBL" id="JACHGF010000005">
    <property type="protein sequence ID" value="MBB5285469.1"/>
    <property type="molecule type" value="Genomic_DNA"/>
</dbReference>
<protein>
    <submittedName>
        <fullName evidence="3">D-psicose/D-tagatose/L-ribulose 3-epimerase</fullName>
        <ecNumber evidence="3">5.1.3.30</ecNumber>
        <ecNumber evidence="3">5.1.3.31</ecNumber>
    </submittedName>
</protein>
<feature type="domain" description="Xylose isomerase-like TIM barrel" evidence="2">
    <location>
        <begin position="25"/>
        <end position="277"/>
    </location>
</feature>
<evidence type="ECO:0000313" key="3">
    <source>
        <dbReference type="EMBL" id="MBB5285469.1"/>
    </source>
</evidence>
<gene>
    <name evidence="3" type="ORF">HNQ92_003626</name>
</gene>
<dbReference type="EC" id="5.1.3.30" evidence="3"/>
<dbReference type="InterPro" id="IPR013022">
    <property type="entry name" value="Xyl_isomerase-like_TIM-brl"/>
</dbReference>
<comment type="caution">
    <text evidence="3">The sequence shown here is derived from an EMBL/GenBank/DDBJ whole genome shotgun (WGS) entry which is preliminary data.</text>
</comment>
<keyword evidence="1 3" id="KW-0413">Isomerase</keyword>
<dbReference type="PANTHER" id="PTHR43489:SF7">
    <property type="entry name" value="3-DEHYDRO-D-GULOSIDE 4-EPIMERASE-RELATED"/>
    <property type="match status" value="1"/>
</dbReference>
<dbReference type="RefSeq" id="WP_184175631.1">
    <property type="nucleotide sequence ID" value="NZ_JACHGF010000005.1"/>
</dbReference>
<dbReference type="Proteomes" id="UP000557307">
    <property type="component" value="Unassembled WGS sequence"/>
</dbReference>
<dbReference type="EC" id="5.1.3.31" evidence="3"/>
<dbReference type="AlphaFoldDB" id="A0A840U0S0"/>
<organism evidence="3 4">
    <name type="scientific">Rhabdobacter roseus</name>
    <dbReference type="NCBI Taxonomy" id="1655419"/>
    <lineage>
        <taxon>Bacteria</taxon>
        <taxon>Pseudomonadati</taxon>
        <taxon>Bacteroidota</taxon>
        <taxon>Cytophagia</taxon>
        <taxon>Cytophagales</taxon>
        <taxon>Cytophagaceae</taxon>
        <taxon>Rhabdobacter</taxon>
    </lineage>
</organism>
<dbReference type="InterPro" id="IPR050417">
    <property type="entry name" value="Sugar_Epim/Isomerase"/>
</dbReference>